<accession>A0A1S8WNJ7</accession>
<keyword evidence="1" id="KW-0723">Serine/threonine-protein kinase</keyword>
<evidence type="ECO:0000313" key="7">
    <source>
        <dbReference type="EMBL" id="OON15991.1"/>
    </source>
</evidence>
<dbReference type="Pfam" id="PF00069">
    <property type="entry name" value="Pkinase"/>
    <property type="match status" value="1"/>
</dbReference>
<evidence type="ECO:0000256" key="4">
    <source>
        <dbReference type="ARBA" id="ARBA00022777"/>
    </source>
</evidence>
<dbReference type="AlphaFoldDB" id="A0A1S8WNJ7"/>
<evidence type="ECO:0000256" key="5">
    <source>
        <dbReference type="ARBA" id="ARBA00022840"/>
    </source>
</evidence>
<feature type="domain" description="Protein kinase" evidence="6">
    <location>
        <begin position="1"/>
        <end position="106"/>
    </location>
</feature>
<keyword evidence="3" id="KW-0547">Nucleotide-binding</keyword>
<dbReference type="GO" id="GO:0005524">
    <property type="term" value="F:ATP binding"/>
    <property type="evidence" value="ECO:0007669"/>
    <property type="project" value="UniProtKB-KW"/>
</dbReference>
<dbReference type="SUPFAM" id="SSF56112">
    <property type="entry name" value="Protein kinase-like (PK-like)"/>
    <property type="match status" value="1"/>
</dbReference>
<dbReference type="PROSITE" id="PS50011">
    <property type="entry name" value="PROTEIN_KINASE_DOM"/>
    <property type="match status" value="1"/>
</dbReference>
<dbReference type="Proteomes" id="UP000243686">
    <property type="component" value="Unassembled WGS sequence"/>
</dbReference>
<dbReference type="EMBL" id="KV899423">
    <property type="protein sequence ID" value="OON15991.1"/>
    <property type="molecule type" value="Genomic_DNA"/>
</dbReference>
<dbReference type="InterPro" id="IPR000719">
    <property type="entry name" value="Prot_kinase_dom"/>
</dbReference>
<evidence type="ECO:0000256" key="3">
    <source>
        <dbReference type="ARBA" id="ARBA00022741"/>
    </source>
</evidence>
<organism evidence="7 8">
    <name type="scientific">Opisthorchis viverrini</name>
    <name type="common">Southeast Asian liver fluke</name>
    <dbReference type="NCBI Taxonomy" id="6198"/>
    <lineage>
        <taxon>Eukaryota</taxon>
        <taxon>Metazoa</taxon>
        <taxon>Spiralia</taxon>
        <taxon>Lophotrochozoa</taxon>
        <taxon>Platyhelminthes</taxon>
        <taxon>Trematoda</taxon>
        <taxon>Digenea</taxon>
        <taxon>Opisthorchiida</taxon>
        <taxon>Opisthorchiata</taxon>
        <taxon>Opisthorchiidae</taxon>
        <taxon>Opisthorchis</taxon>
    </lineage>
</organism>
<keyword evidence="5" id="KW-0067">ATP-binding</keyword>
<dbReference type="Gene3D" id="3.30.200.20">
    <property type="entry name" value="Phosphorylase Kinase, domain 1"/>
    <property type="match status" value="1"/>
</dbReference>
<name>A0A1S8WNJ7_OPIVI</name>
<dbReference type="InterPro" id="IPR050108">
    <property type="entry name" value="CDK"/>
</dbReference>
<feature type="non-terminal residue" evidence="7">
    <location>
        <position position="1"/>
    </location>
</feature>
<dbReference type="PANTHER" id="PTHR24056:SF246">
    <property type="entry name" value="ECDYSONE-INDUCED PROTEIN 63E, ISOFORM N"/>
    <property type="match status" value="1"/>
</dbReference>
<keyword evidence="2" id="KW-0808">Transferase</keyword>
<proteinExistence type="predicted"/>
<evidence type="ECO:0000259" key="6">
    <source>
        <dbReference type="PROSITE" id="PS50011"/>
    </source>
</evidence>
<reference evidence="7 8" key="1">
    <citation type="submission" date="2015-03" db="EMBL/GenBank/DDBJ databases">
        <title>Draft genome of the nematode, Opisthorchis viverrini.</title>
        <authorList>
            <person name="Mitreva M."/>
        </authorList>
    </citation>
    <scope>NUCLEOTIDE SEQUENCE [LARGE SCALE GENOMIC DNA]</scope>
    <source>
        <strain evidence="7">Khon Kaen</strain>
    </source>
</reference>
<dbReference type="GO" id="GO:0005634">
    <property type="term" value="C:nucleus"/>
    <property type="evidence" value="ECO:0007669"/>
    <property type="project" value="TreeGrafter"/>
</dbReference>
<protein>
    <recommendedName>
        <fullName evidence="6">Protein kinase domain-containing protein</fullName>
    </recommendedName>
</protein>
<dbReference type="GO" id="GO:0004693">
    <property type="term" value="F:cyclin-dependent protein serine/threonine kinase activity"/>
    <property type="evidence" value="ECO:0007669"/>
    <property type="project" value="TreeGrafter"/>
</dbReference>
<dbReference type="GO" id="GO:0005737">
    <property type="term" value="C:cytoplasm"/>
    <property type="evidence" value="ECO:0007669"/>
    <property type="project" value="TreeGrafter"/>
</dbReference>
<keyword evidence="4" id="KW-0418">Kinase</keyword>
<gene>
    <name evidence="7" type="ORF">X801_08200</name>
</gene>
<evidence type="ECO:0000256" key="1">
    <source>
        <dbReference type="ARBA" id="ARBA00022527"/>
    </source>
</evidence>
<sequence length="106" mass="11833">GTYASVYKGYSMLLERIVALKEIRMEATEGAPCTAIREISLLRHLRHANIVTLHDVIYAPNSLTLVFEYVHDGQNGIAMHHQDTFVEPASVSVVRGREPMLTQLLG</sequence>
<dbReference type="InterPro" id="IPR011009">
    <property type="entry name" value="Kinase-like_dom_sf"/>
</dbReference>
<dbReference type="PANTHER" id="PTHR24056">
    <property type="entry name" value="CELL DIVISION PROTEIN KINASE"/>
    <property type="match status" value="1"/>
</dbReference>
<keyword evidence="8" id="KW-1185">Reference proteome</keyword>
<evidence type="ECO:0000313" key="8">
    <source>
        <dbReference type="Proteomes" id="UP000243686"/>
    </source>
</evidence>
<evidence type="ECO:0000256" key="2">
    <source>
        <dbReference type="ARBA" id="ARBA00022679"/>
    </source>
</evidence>